<evidence type="ECO:0000313" key="2">
    <source>
        <dbReference type="EMBL" id="GHG40702.1"/>
    </source>
</evidence>
<evidence type="ECO:0000256" key="1">
    <source>
        <dbReference type="SAM" id="SignalP"/>
    </source>
</evidence>
<dbReference type="EMBL" id="BNAW01000049">
    <property type="protein sequence ID" value="GHG40702.1"/>
    <property type="molecule type" value="Genomic_DNA"/>
</dbReference>
<sequence>MGKHTRRKSGYLPKVAVGAAPAVLLFAAPATALASPAELTLPLYHRDDSTFRRDVETSGEDGTSVVRETVTTIRHDFLAKEIAGAVLDTDLTESAITHREERQAGTSAAAQETESFARAGRHTLRWGDVRAGTANGQRLGQAASRSLSISPLGGGAEHRIDLGEGMSHGVWAADGIDVLSQHAEQLDTGLFGSFAGDLDGALAARRSSGQVADLGRLGAVGTTSDQYAAGRLTGVLDLGQNHEAGAQLGPAWALAGTSQSLGPAGPAGSISGDLGVDHVVQAEGSTTSVRGTLDRSGSFSVLDQRLLGF</sequence>
<reference evidence="3" key="1">
    <citation type="journal article" date="2019" name="Int. J. Syst. Evol. Microbiol.">
        <title>The Global Catalogue of Microorganisms (GCM) 10K type strain sequencing project: providing services to taxonomists for standard genome sequencing and annotation.</title>
        <authorList>
            <consortium name="The Broad Institute Genomics Platform"/>
            <consortium name="The Broad Institute Genome Sequencing Center for Infectious Disease"/>
            <person name="Wu L."/>
            <person name="Ma J."/>
        </authorList>
    </citation>
    <scope>NUCLEOTIDE SEQUENCE [LARGE SCALE GENOMIC DNA]</scope>
    <source>
        <strain evidence="3">CGMCC 4.7680</strain>
    </source>
</reference>
<keyword evidence="1" id="KW-0732">Signal</keyword>
<feature type="signal peptide" evidence="1">
    <location>
        <begin position="1"/>
        <end position="34"/>
    </location>
</feature>
<gene>
    <name evidence="2" type="ORF">GCM10017567_72760</name>
</gene>
<accession>A0ABQ3KNU6</accession>
<name>A0ABQ3KNU6_9PSEU</name>
<comment type="caution">
    <text evidence="2">The sequence shown here is derived from an EMBL/GenBank/DDBJ whole genome shotgun (WGS) entry which is preliminary data.</text>
</comment>
<dbReference type="Proteomes" id="UP000649955">
    <property type="component" value="Unassembled WGS sequence"/>
</dbReference>
<organism evidence="2 3">
    <name type="scientific">Amycolatopsis bullii</name>
    <dbReference type="NCBI Taxonomy" id="941987"/>
    <lineage>
        <taxon>Bacteria</taxon>
        <taxon>Bacillati</taxon>
        <taxon>Actinomycetota</taxon>
        <taxon>Actinomycetes</taxon>
        <taxon>Pseudonocardiales</taxon>
        <taxon>Pseudonocardiaceae</taxon>
        <taxon>Amycolatopsis</taxon>
    </lineage>
</organism>
<evidence type="ECO:0000313" key="3">
    <source>
        <dbReference type="Proteomes" id="UP000649955"/>
    </source>
</evidence>
<feature type="chain" id="PRO_5045986836" evidence="1">
    <location>
        <begin position="35"/>
        <end position="309"/>
    </location>
</feature>
<protein>
    <submittedName>
        <fullName evidence="2">Uncharacterized protein</fullName>
    </submittedName>
</protein>
<dbReference type="RefSeq" id="WP_191315869.1">
    <property type="nucleotide sequence ID" value="NZ_BNAW01000049.1"/>
</dbReference>
<proteinExistence type="predicted"/>
<keyword evidence="3" id="KW-1185">Reference proteome</keyword>